<accession>A0ABN7BBR2</accession>
<keyword evidence="2" id="KW-1185">Reference proteome</keyword>
<name>A0ABN7BBR2_9HEMI</name>
<proteinExistence type="predicted"/>
<evidence type="ECO:0000313" key="1">
    <source>
        <dbReference type="EMBL" id="BET00577.1"/>
    </source>
</evidence>
<dbReference type="Proteomes" id="UP001307889">
    <property type="component" value="Chromosome 11"/>
</dbReference>
<evidence type="ECO:0000313" key="2">
    <source>
        <dbReference type="Proteomes" id="UP001307889"/>
    </source>
</evidence>
<dbReference type="EMBL" id="AP028919">
    <property type="protein sequence ID" value="BET00577.1"/>
    <property type="molecule type" value="Genomic_DNA"/>
</dbReference>
<sequence>MWEATSIRSREHVCASEASCGSSICQLRQCAGVLYNIVCAYVFHYVRVRISEEKNPPLPNNGRLRFSLGDCRGFISKQEMKSDKFSKLDKLLTLPLAFRALPFYQILGFDVKS</sequence>
<gene>
    <name evidence="1" type="ORF">NTJ_13393</name>
</gene>
<reference evidence="1 2" key="1">
    <citation type="submission" date="2023-09" db="EMBL/GenBank/DDBJ databases">
        <title>Nesidiocoris tenuis whole genome shotgun sequence.</title>
        <authorList>
            <person name="Shibata T."/>
            <person name="Shimoda M."/>
            <person name="Kobayashi T."/>
            <person name="Uehara T."/>
        </authorList>
    </citation>
    <scope>NUCLEOTIDE SEQUENCE [LARGE SCALE GENOMIC DNA]</scope>
    <source>
        <strain evidence="1 2">Japan</strain>
    </source>
</reference>
<organism evidence="1 2">
    <name type="scientific">Nesidiocoris tenuis</name>
    <dbReference type="NCBI Taxonomy" id="355587"/>
    <lineage>
        <taxon>Eukaryota</taxon>
        <taxon>Metazoa</taxon>
        <taxon>Ecdysozoa</taxon>
        <taxon>Arthropoda</taxon>
        <taxon>Hexapoda</taxon>
        <taxon>Insecta</taxon>
        <taxon>Pterygota</taxon>
        <taxon>Neoptera</taxon>
        <taxon>Paraneoptera</taxon>
        <taxon>Hemiptera</taxon>
        <taxon>Heteroptera</taxon>
        <taxon>Panheteroptera</taxon>
        <taxon>Cimicomorpha</taxon>
        <taxon>Miridae</taxon>
        <taxon>Dicyphina</taxon>
        <taxon>Nesidiocoris</taxon>
    </lineage>
</organism>
<protein>
    <submittedName>
        <fullName evidence="1">Uncharacterized protein</fullName>
    </submittedName>
</protein>